<proteinExistence type="predicted"/>
<sequence>MSITVNDQEIDWQKWLELEVTDENDFRDNHLLKQDYHENFDELVNGLYSVTDGFSDYKKEKKFGGYIAAGHQRLYDALNLMSLHYSAGGDNTNLAEIRAWAKKEADTRLALANRVEYANALAKKQFIELDRNKGNETLHSPLKQAMEETPTNIKSVSAEAAFLSTKESQVFKHDWNFTDEAMSLNELTEIAIGNDVLLNWEVLDMRDLTADEIVNLPPSIRADDVKILKIEDYTGIPTSAENGITKTIQIVMMDDAYMTKNFGEGTDASFQLAKIPNSKDAVSYSNIWKEDHSPLTIYMNKELLKTVEGFNATLARMEDSITQMVDTLKKADDANKIITYDKLQKEVDSFMADYAYTTDLTQRPNFYRILKWVIWFYLCLKQVLEKKHINLYYELFIRLKKRYTVVLIGQETSMKKMNQKLAMF</sequence>
<gene>
    <name evidence="1" type="ORF">M5E07_06600</name>
</gene>
<keyword evidence="2" id="KW-1185">Reference proteome</keyword>
<accession>A0AAE9LTQ1</accession>
<dbReference type="Proteomes" id="UP001056716">
    <property type="component" value="Chromosome"/>
</dbReference>
<dbReference type="EMBL" id="CP098732">
    <property type="protein sequence ID" value="USE84459.1"/>
    <property type="molecule type" value="Genomic_DNA"/>
</dbReference>
<name>A0AAE9LTQ1_9GAMM</name>
<dbReference type="KEGG" id="atz:M5E07_06600"/>
<dbReference type="AlphaFoldDB" id="A0AAE9LTQ1"/>
<evidence type="ECO:0000313" key="2">
    <source>
        <dbReference type="Proteomes" id="UP001056716"/>
    </source>
</evidence>
<evidence type="ECO:0000313" key="1">
    <source>
        <dbReference type="EMBL" id="USE84459.1"/>
    </source>
</evidence>
<protein>
    <submittedName>
        <fullName evidence="1">Uncharacterized protein</fullName>
    </submittedName>
</protein>
<organism evidence="1 2">
    <name type="scientific">Acinetobacter tibetensis</name>
    <dbReference type="NCBI Taxonomy" id="2943497"/>
    <lineage>
        <taxon>Bacteria</taxon>
        <taxon>Pseudomonadati</taxon>
        <taxon>Pseudomonadota</taxon>
        <taxon>Gammaproteobacteria</taxon>
        <taxon>Moraxellales</taxon>
        <taxon>Moraxellaceae</taxon>
        <taxon>Acinetobacter</taxon>
    </lineage>
</organism>
<dbReference type="RefSeq" id="WP_252223206.1">
    <property type="nucleotide sequence ID" value="NZ_CP098732.1"/>
</dbReference>
<reference evidence="1" key="1">
    <citation type="submission" date="2022-06" db="EMBL/GenBank/DDBJ databases">
        <title>Isolation, identification and characterization of iprodione-degrading strains in Lhasa, Tibet.</title>
        <authorList>
            <person name="Pan H."/>
        </authorList>
    </citation>
    <scope>NUCLEOTIDE SEQUENCE</scope>
    <source>
        <strain evidence="1">Y-23</strain>
    </source>
</reference>